<protein>
    <submittedName>
        <fullName evidence="1">Uncharacterized protein</fullName>
    </submittedName>
</protein>
<dbReference type="EMBL" id="JAINUF010000006">
    <property type="protein sequence ID" value="KAJ8357430.1"/>
    <property type="molecule type" value="Genomic_DNA"/>
</dbReference>
<comment type="caution">
    <text evidence="1">The sequence shown here is derived from an EMBL/GenBank/DDBJ whole genome shotgun (WGS) entry which is preliminary data.</text>
</comment>
<proteinExistence type="predicted"/>
<accession>A0A9Q1IYI2</accession>
<dbReference type="Proteomes" id="UP001152622">
    <property type="component" value="Chromosome 6"/>
</dbReference>
<evidence type="ECO:0000313" key="1">
    <source>
        <dbReference type="EMBL" id="KAJ8357430.1"/>
    </source>
</evidence>
<evidence type="ECO:0000313" key="2">
    <source>
        <dbReference type="Proteomes" id="UP001152622"/>
    </source>
</evidence>
<sequence length="123" mass="13546">MGLANHALRLAVKSDLPRGTRRSAPFAGVYHLHPLGRLRISGYCGLESQRRESPRRSGDVLDVWPLIIGAGSRTGGVTIRRRSSFITQREGREGGPHRGAFLYVTLATAPADTWRLSVLREVT</sequence>
<reference evidence="1" key="1">
    <citation type="journal article" date="2023" name="Science">
        <title>Genome structures resolve the early diversification of teleost fishes.</title>
        <authorList>
            <person name="Parey E."/>
            <person name="Louis A."/>
            <person name="Montfort J."/>
            <person name="Bouchez O."/>
            <person name="Roques C."/>
            <person name="Iampietro C."/>
            <person name="Lluch J."/>
            <person name="Castinel A."/>
            <person name="Donnadieu C."/>
            <person name="Desvignes T."/>
            <person name="Floi Bucao C."/>
            <person name="Jouanno E."/>
            <person name="Wen M."/>
            <person name="Mejri S."/>
            <person name="Dirks R."/>
            <person name="Jansen H."/>
            <person name="Henkel C."/>
            <person name="Chen W.J."/>
            <person name="Zahm M."/>
            <person name="Cabau C."/>
            <person name="Klopp C."/>
            <person name="Thompson A.W."/>
            <person name="Robinson-Rechavi M."/>
            <person name="Braasch I."/>
            <person name="Lecointre G."/>
            <person name="Bobe J."/>
            <person name="Postlethwait J.H."/>
            <person name="Berthelot C."/>
            <person name="Roest Crollius H."/>
            <person name="Guiguen Y."/>
        </authorList>
    </citation>
    <scope>NUCLEOTIDE SEQUENCE</scope>
    <source>
        <strain evidence="1">WJC10195</strain>
    </source>
</reference>
<name>A0A9Q1IYI2_SYNKA</name>
<gene>
    <name evidence="1" type="ORF">SKAU_G00202240</name>
</gene>
<keyword evidence="2" id="KW-1185">Reference proteome</keyword>
<organism evidence="1 2">
    <name type="scientific">Synaphobranchus kaupii</name>
    <name type="common">Kaup's arrowtooth eel</name>
    <dbReference type="NCBI Taxonomy" id="118154"/>
    <lineage>
        <taxon>Eukaryota</taxon>
        <taxon>Metazoa</taxon>
        <taxon>Chordata</taxon>
        <taxon>Craniata</taxon>
        <taxon>Vertebrata</taxon>
        <taxon>Euteleostomi</taxon>
        <taxon>Actinopterygii</taxon>
        <taxon>Neopterygii</taxon>
        <taxon>Teleostei</taxon>
        <taxon>Anguilliformes</taxon>
        <taxon>Synaphobranchidae</taxon>
        <taxon>Synaphobranchus</taxon>
    </lineage>
</organism>
<dbReference type="AlphaFoldDB" id="A0A9Q1IYI2"/>